<keyword evidence="11" id="KW-1185">Reference proteome</keyword>
<evidence type="ECO:0000256" key="1">
    <source>
        <dbReference type="ARBA" id="ARBA00022679"/>
    </source>
</evidence>
<keyword evidence="7 10" id="KW-0548">Nucleotidyltransferase</keyword>
<dbReference type="Proteomes" id="UP000254848">
    <property type="component" value="Unassembled WGS sequence"/>
</dbReference>
<dbReference type="OrthoDB" id="7058480at2"/>
<dbReference type="SUPFAM" id="SSF81301">
    <property type="entry name" value="Nucleotidyltransferase"/>
    <property type="match status" value="1"/>
</dbReference>
<dbReference type="Gene3D" id="3.30.460.10">
    <property type="entry name" value="Beta Polymerase, domain 2"/>
    <property type="match status" value="1"/>
</dbReference>
<dbReference type="RefSeq" id="WP_115457276.1">
    <property type="nucleotide sequence ID" value="NZ_QRAP01000001.1"/>
</dbReference>
<comment type="caution">
    <text evidence="10">The sequence shown here is derived from an EMBL/GenBank/DDBJ whole genome shotgun (WGS) entry which is preliminary data.</text>
</comment>
<dbReference type="CDD" id="cd05403">
    <property type="entry name" value="NT_KNTase_like"/>
    <property type="match status" value="1"/>
</dbReference>
<evidence type="ECO:0000256" key="6">
    <source>
        <dbReference type="ARBA" id="ARBA00048566"/>
    </source>
</evidence>
<dbReference type="GO" id="GO:0046677">
    <property type="term" value="P:response to antibiotic"/>
    <property type="evidence" value="ECO:0007669"/>
    <property type="project" value="UniProtKB-KW"/>
</dbReference>
<dbReference type="PIRSF" id="PIRSF000819">
    <property type="entry name" value="Streptomycin_3-adenylyltransf"/>
    <property type="match status" value="1"/>
</dbReference>
<dbReference type="EC" id="2.7.7.47" evidence="3 7"/>
<protein>
    <recommendedName>
        <fullName evidence="4 7">Aminoglycoside (3'') (9) adenylyltransferase</fullName>
        <ecNumber evidence="3 7">2.7.7.47</ecNumber>
    </recommendedName>
</protein>
<dbReference type="EMBL" id="QRAP01000001">
    <property type="protein sequence ID" value="RDK97402.1"/>
    <property type="molecule type" value="Genomic_DNA"/>
</dbReference>
<organism evidence="10 11">
    <name type="scientific">Enterobacillus tribolii</name>
    <dbReference type="NCBI Taxonomy" id="1487935"/>
    <lineage>
        <taxon>Bacteria</taxon>
        <taxon>Pseudomonadati</taxon>
        <taxon>Pseudomonadota</taxon>
        <taxon>Gammaproteobacteria</taxon>
        <taxon>Enterobacterales</taxon>
        <taxon>Hafniaceae</taxon>
        <taxon>Enterobacillus</taxon>
    </lineage>
</organism>
<dbReference type="GO" id="GO:0070566">
    <property type="term" value="F:adenylyltransferase activity"/>
    <property type="evidence" value="ECO:0007669"/>
    <property type="project" value="InterPro"/>
</dbReference>
<sequence>MKNNIPDAIRPQTEAAQTLITRLLQQNLLAIHLYGSAVEGGLKPYSDIDLLVTVREPLSAAQREALMRGLLNISAPPGTSETCRALEVTVVLYSQLVPWRFPPSREMQFGEWLREDIRQGIYEPPQPDRDIAILLTKVRNASVPLTGENAAAMFTAVPHHDMLQTFRHTLNLWQDTEDLRGDERNIILTLARIWYSSVTGHIAPKDEAAAWLLPQLPDDHAATLRTARAEYLGLLTEDWAAAMPAVGRFVHYAKTRINERLEADEC</sequence>
<comment type="catalytic activity">
    <reaction evidence="5 7">
        <text>spectinomycin + ATP = 9-O-adenylylspectinomycin + diphosphate</text>
        <dbReference type="Rhea" id="RHEA:63228"/>
        <dbReference type="ChEBI" id="CHEBI:30616"/>
        <dbReference type="ChEBI" id="CHEBI:33019"/>
        <dbReference type="ChEBI" id="CHEBI:146260"/>
        <dbReference type="ChEBI" id="CHEBI:146261"/>
    </reaction>
</comment>
<evidence type="ECO:0000256" key="7">
    <source>
        <dbReference type="PIRNR" id="PIRNR000819"/>
    </source>
</evidence>
<evidence type="ECO:0000256" key="2">
    <source>
        <dbReference type="ARBA" id="ARBA00023251"/>
    </source>
</evidence>
<keyword evidence="7" id="KW-0547">Nucleotide-binding</keyword>
<evidence type="ECO:0000256" key="3">
    <source>
        <dbReference type="ARBA" id="ARBA00035126"/>
    </source>
</evidence>
<dbReference type="InterPro" id="IPR024172">
    <property type="entry name" value="AadA/Aad9"/>
</dbReference>
<keyword evidence="2 7" id="KW-0046">Antibiotic resistance</keyword>
<evidence type="ECO:0000259" key="8">
    <source>
        <dbReference type="Pfam" id="PF01909"/>
    </source>
</evidence>
<evidence type="ECO:0000256" key="4">
    <source>
        <dbReference type="ARBA" id="ARBA00035252"/>
    </source>
</evidence>
<evidence type="ECO:0000313" key="10">
    <source>
        <dbReference type="EMBL" id="RDK97402.1"/>
    </source>
</evidence>
<keyword evidence="7" id="KW-0067">ATP-binding</keyword>
<evidence type="ECO:0000313" key="11">
    <source>
        <dbReference type="Proteomes" id="UP000254848"/>
    </source>
</evidence>
<dbReference type="NCBIfam" id="NF010309">
    <property type="entry name" value="PRK13746.1"/>
    <property type="match status" value="1"/>
</dbReference>
<proteinExistence type="predicted"/>
<feature type="domain" description="Polymerase nucleotidyl transferase" evidence="8">
    <location>
        <begin position="24"/>
        <end position="92"/>
    </location>
</feature>
<dbReference type="InterPro" id="IPR025184">
    <property type="entry name" value="AadA_C"/>
</dbReference>
<evidence type="ECO:0000259" key="9">
    <source>
        <dbReference type="Pfam" id="PF13427"/>
    </source>
</evidence>
<accession>A0A370R4P8</accession>
<reference evidence="10 11" key="1">
    <citation type="submission" date="2018-07" db="EMBL/GenBank/DDBJ databases">
        <title>Genomic Encyclopedia of Type Strains, Phase IV (KMG-IV): sequencing the most valuable type-strain genomes for metagenomic binning, comparative biology and taxonomic classification.</title>
        <authorList>
            <person name="Goeker M."/>
        </authorList>
    </citation>
    <scope>NUCLEOTIDE SEQUENCE [LARGE SCALE GENOMIC DNA]</scope>
    <source>
        <strain evidence="10 11">DSM 103736</strain>
    </source>
</reference>
<dbReference type="InterPro" id="IPR043519">
    <property type="entry name" value="NT_sf"/>
</dbReference>
<dbReference type="Pfam" id="PF13427">
    <property type="entry name" value="AadA_C"/>
    <property type="match status" value="1"/>
</dbReference>
<gene>
    <name evidence="10" type="ORF">C8D90_101850</name>
</gene>
<evidence type="ECO:0000256" key="5">
    <source>
        <dbReference type="ARBA" id="ARBA00047831"/>
    </source>
</evidence>
<dbReference type="Pfam" id="PF01909">
    <property type="entry name" value="NTP_transf_2"/>
    <property type="match status" value="1"/>
</dbReference>
<name>A0A370R4P8_9GAMM</name>
<dbReference type="GO" id="GO:0009012">
    <property type="term" value="F:aminoglycoside 3''-adenylyltransferase activity"/>
    <property type="evidence" value="ECO:0007669"/>
    <property type="project" value="UniProtKB-EC"/>
</dbReference>
<dbReference type="AlphaFoldDB" id="A0A370R4P8"/>
<dbReference type="GO" id="GO:0005524">
    <property type="term" value="F:ATP binding"/>
    <property type="evidence" value="ECO:0007669"/>
    <property type="project" value="UniProtKB-KW"/>
</dbReference>
<comment type="catalytic activity">
    <reaction evidence="6 7">
        <text>streptomycin + ATP = 3''-O-adenylylstreptomycin + diphosphate</text>
        <dbReference type="Rhea" id="RHEA:20245"/>
        <dbReference type="ChEBI" id="CHEBI:30616"/>
        <dbReference type="ChEBI" id="CHEBI:33019"/>
        <dbReference type="ChEBI" id="CHEBI:58007"/>
        <dbReference type="ChEBI" id="CHEBI:58605"/>
        <dbReference type="EC" id="2.7.7.47"/>
    </reaction>
</comment>
<dbReference type="InterPro" id="IPR002934">
    <property type="entry name" value="Polymerase_NTP_transf_dom"/>
</dbReference>
<keyword evidence="1 7" id="KW-0808">Transferase</keyword>
<feature type="domain" description="Adenylyltransferase AadA C-terminal" evidence="9">
    <location>
        <begin position="153"/>
        <end position="255"/>
    </location>
</feature>